<dbReference type="HAMAP" id="MF_00984">
    <property type="entry name" value="SSB"/>
    <property type="match status" value="1"/>
</dbReference>
<dbReference type="RefSeq" id="WP_115851149.1">
    <property type="nucleotide sequence ID" value="NZ_QTUC01000001.1"/>
</dbReference>
<reference evidence="5 6" key="1">
    <citation type="submission" date="2018-08" db="EMBL/GenBank/DDBJ databases">
        <title>Sequencing the genomes of 1000 actinobacteria strains.</title>
        <authorList>
            <person name="Klenk H.-P."/>
        </authorList>
    </citation>
    <scope>NUCLEOTIDE SEQUENCE [LARGE SCALE GENOMIC DNA]</scope>
    <source>
        <strain evidence="5 6">DSM 22891</strain>
    </source>
</reference>
<feature type="compositionally biased region" description="Low complexity" evidence="4">
    <location>
        <begin position="147"/>
        <end position="158"/>
    </location>
</feature>
<keyword evidence="1 2" id="KW-0238">DNA-binding</keyword>
<dbReference type="PANTHER" id="PTHR10302:SF27">
    <property type="entry name" value="SINGLE-STRANDED DNA-BINDING PROTEIN"/>
    <property type="match status" value="1"/>
</dbReference>
<dbReference type="GO" id="GO:0003697">
    <property type="term" value="F:single-stranded DNA binding"/>
    <property type="evidence" value="ECO:0007669"/>
    <property type="project" value="UniProtKB-UniRule"/>
</dbReference>
<dbReference type="PANTHER" id="PTHR10302">
    <property type="entry name" value="SINGLE-STRANDED DNA-BINDING PROTEIN"/>
    <property type="match status" value="1"/>
</dbReference>
<evidence type="ECO:0000256" key="3">
    <source>
        <dbReference type="RuleBase" id="RU000524"/>
    </source>
</evidence>
<dbReference type="SUPFAM" id="SSF50249">
    <property type="entry name" value="Nucleic acid-binding proteins"/>
    <property type="match status" value="1"/>
</dbReference>
<dbReference type="Gene3D" id="2.40.50.140">
    <property type="entry name" value="Nucleic acid-binding proteins"/>
    <property type="match status" value="1"/>
</dbReference>
<dbReference type="GO" id="GO:0006260">
    <property type="term" value="P:DNA replication"/>
    <property type="evidence" value="ECO:0007669"/>
    <property type="project" value="InterPro"/>
</dbReference>
<evidence type="ECO:0000313" key="5">
    <source>
        <dbReference type="EMBL" id="REF37742.1"/>
    </source>
</evidence>
<dbReference type="InterPro" id="IPR012340">
    <property type="entry name" value="NA-bd_OB-fold"/>
</dbReference>
<organism evidence="5 6">
    <name type="scientific">Thermasporomyces composti</name>
    <dbReference type="NCBI Taxonomy" id="696763"/>
    <lineage>
        <taxon>Bacteria</taxon>
        <taxon>Bacillati</taxon>
        <taxon>Actinomycetota</taxon>
        <taxon>Actinomycetes</taxon>
        <taxon>Propionibacteriales</taxon>
        <taxon>Nocardioidaceae</taxon>
        <taxon>Thermasporomyces</taxon>
    </lineage>
</organism>
<name>A0A3D9V7I0_THECX</name>
<dbReference type="EMBL" id="QTUC01000001">
    <property type="protein sequence ID" value="REF37742.1"/>
    <property type="molecule type" value="Genomic_DNA"/>
</dbReference>
<dbReference type="PROSITE" id="PS50935">
    <property type="entry name" value="SSB"/>
    <property type="match status" value="1"/>
</dbReference>
<evidence type="ECO:0000256" key="1">
    <source>
        <dbReference type="ARBA" id="ARBA00023125"/>
    </source>
</evidence>
<evidence type="ECO:0000256" key="4">
    <source>
        <dbReference type="SAM" id="MobiDB-lite"/>
    </source>
</evidence>
<dbReference type="Pfam" id="PF00436">
    <property type="entry name" value="SSB"/>
    <property type="match status" value="1"/>
</dbReference>
<dbReference type="NCBIfam" id="TIGR00621">
    <property type="entry name" value="ssb"/>
    <property type="match status" value="1"/>
</dbReference>
<dbReference type="CDD" id="cd04496">
    <property type="entry name" value="SSB_OBF"/>
    <property type="match status" value="1"/>
</dbReference>
<dbReference type="Proteomes" id="UP000256485">
    <property type="component" value="Unassembled WGS sequence"/>
</dbReference>
<proteinExistence type="inferred from homology"/>
<dbReference type="OrthoDB" id="4427276at2"/>
<dbReference type="InterPro" id="IPR000424">
    <property type="entry name" value="Primosome_PriB/ssb"/>
</dbReference>
<evidence type="ECO:0000256" key="2">
    <source>
        <dbReference type="HAMAP-Rule" id="MF_00984"/>
    </source>
</evidence>
<sequence>MNETMISITGNVATDLRFVRSERGTPLASFRLASTERRYDRGRGEWTDGRTTFVTVVCWRSLAENAAASLRKGDPVVVLGRLRVEPWEREDGRTGTSVEVVAHAIGHDLSRGTSAFRRTRREPGDAISDGQIEQLAGGEVEVRQPTDSSSAGSPADGSPRARVSGATEPAPLVAPAATGEGVGVTDAPEVDVDSRAA</sequence>
<comment type="caution">
    <text evidence="2">Lacks conserved residue(s) required for the propagation of feature annotation.</text>
</comment>
<accession>A0A3D9V7I0</accession>
<comment type="subunit">
    <text evidence="2">Homotetramer.</text>
</comment>
<dbReference type="AlphaFoldDB" id="A0A3D9V7I0"/>
<dbReference type="GO" id="GO:0009295">
    <property type="term" value="C:nucleoid"/>
    <property type="evidence" value="ECO:0007669"/>
    <property type="project" value="TreeGrafter"/>
</dbReference>
<comment type="caution">
    <text evidence="5">The sequence shown here is derived from an EMBL/GenBank/DDBJ whole genome shotgun (WGS) entry which is preliminary data.</text>
</comment>
<protein>
    <recommendedName>
        <fullName evidence="2 3">Single-stranded DNA-binding protein</fullName>
        <shortName evidence="2">SSB</shortName>
    </recommendedName>
</protein>
<gene>
    <name evidence="5" type="ORF">DFJ64_3198</name>
</gene>
<evidence type="ECO:0000313" key="6">
    <source>
        <dbReference type="Proteomes" id="UP000256485"/>
    </source>
</evidence>
<keyword evidence="6" id="KW-1185">Reference proteome</keyword>
<feature type="region of interest" description="Disordered" evidence="4">
    <location>
        <begin position="138"/>
        <end position="197"/>
    </location>
</feature>
<dbReference type="InterPro" id="IPR011344">
    <property type="entry name" value="ssDNA-bd"/>
</dbReference>